<evidence type="ECO:0000313" key="4">
    <source>
        <dbReference type="Proteomes" id="UP001163878"/>
    </source>
</evidence>
<dbReference type="RefSeq" id="WP_264242888.1">
    <property type="nucleotide sequence ID" value="NZ_CP107567.1"/>
</dbReference>
<dbReference type="Proteomes" id="UP001163878">
    <property type="component" value="Chromosome"/>
</dbReference>
<protein>
    <submittedName>
        <fullName evidence="3">Small hydrophilic protein</fullName>
    </submittedName>
</protein>
<accession>A0ABY6I3X3</accession>
<evidence type="ECO:0000256" key="1">
    <source>
        <dbReference type="SAM" id="MobiDB-lite"/>
    </source>
</evidence>
<keyword evidence="4" id="KW-1185">Reference proteome</keyword>
<feature type="compositionally biased region" description="Acidic residues" evidence="1">
    <location>
        <begin position="81"/>
        <end position="93"/>
    </location>
</feature>
<feature type="region of interest" description="Disordered" evidence="1">
    <location>
        <begin position="30"/>
        <end position="93"/>
    </location>
</feature>
<feature type="chain" id="PRO_5045622415" evidence="2">
    <location>
        <begin position="27"/>
        <end position="93"/>
    </location>
</feature>
<organism evidence="3 4">
    <name type="scientific">Streptomyces peucetius</name>
    <dbReference type="NCBI Taxonomy" id="1950"/>
    <lineage>
        <taxon>Bacteria</taxon>
        <taxon>Bacillati</taxon>
        <taxon>Actinomycetota</taxon>
        <taxon>Actinomycetes</taxon>
        <taxon>Kitasatosporales</taxon>
        <taxon>Streptomycetaceae</taxon>
        <taxon>Streptomyces</taxon>
    </lineage>
</organism>
<sequence>MAFTHRMVTLAAVVAIPLGIAATSYALTDAPETPQVPPAVELDATPRPASPPAGSPPATVTGTPTAPAPATDAVVPGPAATDDDDDDDIGEEN</sequence>
<evidence type="ECO:0000313" key="3">
    <source>
        <dbReference type="EMBL" id="UYQ61676.1"/>
    </source>
</evidence>
<reference evidence="3" key="1">
    <citation type="submission" date="2022-10" db="EMBL/GenBank/DDBJ databases">
        <title>Cytochrome P450 Catalyzes Benzene Ring Formation in the Biosynthesis of Trialkyl-Substituted Aromatic Polyketides.</title>
        <authorList>
            <person name="Zhao E."/>
            <person name="Ge H."/>
        </authorList>
    </citation>
    <scope>NUCLEOTIDE SEQUENCE</scope>
    <source>
        <strain evidence="3">NA0869</strain>
    </source>
</reference>
<name>A0ABY6I3X3_STRPE</name>
<feature type="compositionally biased region" description="Low complexity" evidence="1">
    <location>
        <begin position="56"/>
        <end position="80"/>
    </location>
</feature>
<keyword evidence="2" id="KW-0732">Signal</keyword>
<feature type="signal peptide" evidence="2">
    <location>
        <begin position="1"/>
        <end position="26"/>
    </location>
</feature>
<dbReference type="EMBL" id="CP107567">
    <property type="protein sequence ID" value="UYQ61676.1"/>
    <property type="molecule type" value="Genomic_DNA"/>
</dbReference>
<gene>
    <name evidence="3" type="ORF">OGH68_09395</name>
</gene>
<evidence type="ECO:0000256" key="2">
    <source>
        <dbReference type="SAM" id="SignalP"/>
    </source>
</evidence>
<proteinExistence type="predicted"/>